<dbReference type="EMBL" id="NRRL01000024">
    <property type="protein sequence ID" value="MBK1668490.1"/>
    <property type="molecule type" value="Genomic_DNA"/>
</dbReference>
<comment type="cofactor">
    <cofactor evidence="1 12">
        <name>pyridoxal 5'-phosphate</name>
        <dbReference type="ChEBI" id="CHEBI:597326"/>
    </cofactor>
</comment>
<dbReference type="InterPro" id="IPR020578">
    <property type="entry name" value="Aminotrans_V_PyrdxlP_BS"/>
</dbReference>
<reference evidence="14 15" key="1">
    <citation type="journal article" date="2020" name="Microorganisms">
        <title>Osmotic Adaptation and Compatible Solute Biosynthesis of Phototrophic Bacteria as Revealed from Genome Analyses.</title>
        <authorList>
            <person name="Imhoff J.F."/>
            <person name="Rahn T."/>
            <person name="Kunzel S."/>
            <person name="Keller A."/>
            <person name="Neulinger S.C."/>
        </authorList>
    </citation>
    <scope>NUCLEOTIDE SEQUENCE [LARGE SCALE GENOMIC DNA]</scope>
    <source>
        <strain evidence="14 15">DSM 9895</strain>
    </source>
</reference>
<evidence type="ECO:0000256" key="8">
    <source>
        <dbReference type="ARBA" id="ARBA00022898"/>
    </source>
</evidence>
<organism evidence="14 15">
    <name type="scientific">Rhodovibrio sodomensis</name>
    <dbReference type="NCBI Taxonomy" id="1088"/>
    <lineage>
        <taxon>Bacteria</taxon>
        <taxon>Pseudomonadati</taxon>
        <taxon>Pseudomonadota</taxon>
        <taxon>Alphaproteobacteria</taxon>
        <taxon>Rhodospirillales</taxon>
        <taxon>Rhodovibrionaceae</taxon>
        <taxon>Rhodovibrio</taxon>
    </lineage>
</organism>
<gene>
    <name evidence="14" type="ORF">CKO28_10635</name>
</gene>
<evidence type="ECO:0000256" key="4">
    <source>
        <dbReference type="ARBA" id="ARBA00012239"/>
    </source>
</evidence>
<keyword evidence="8" id="KW-0663">Pyridoxal phosphate</keyword>
<accession>A0ABS1DDJ5</accession>
<dbReference type="EC" id="2.8.1.7" evidence="4"/>
<keyword evidence="6" id="KW-0808">Transferase</keyword>
<name>A0ABS1DDJ5_9PROT</name>
<comment type="catalytic activity">
    <reaction evidence="11">
        <text>(sulfur carrier)-H + L-cysteine = (sulfur carrier)-SH + L-alanine</text>
        <dbReference type="Rhea" id="RHEA:43892"/>
        <dbReference type="Rhea" id="RHEA-COMP:14737"/>
        <dbReference type="Rhea" id="RHEA-COMP:14739"/>
        <dbReference type="ChEBI" id="CHEBI:29917"/>
        <dbReference type="ChEBI" id="CHEBI:35235"/>
        <dbReference type="ChEBI" id="CHEBI:57972"/>
        <dbReference type="ChEBI" id="CHEBI:64428"/>
        <dbReference type="EC" id="2.8.1.7"/>
    </reaction>
</comment>
<sequence>MPVYLDHNATAPVRPEALAAMTAALNQVGNASSVHRYGRDARRRVEDAREAVAGLIGVRPGDLVFTSGGTEANNTALRGHGQARTLVSAGEHEAVLQARADAETIELTPAGTVDLDALDAALAADRRPALVSVMLANNETGAINPVDRVVEIARKHGARVHCDAVQAPGKIAVDAQALGVDLLTVSGHKLGGPQGAGALAVLDGRPLTPLVTGGGQERKQRAGTENVPAIAGFGAAAAAAQADLDRIAGLAAWRDRLEAQARALCPQVQIHGAPAPRLPNTSCLGLPGVRAETQVMALDLAGVAVSSGAACSSGKVHASHVLRAMGVAEADAESAIRVSLGWTSAAADVDAFLDAWARLVRKHGLAADAA</sequence>
<keyword evidence="15" id="KW-1185">Reference proteome</keyword>
<evidence type="ECO:0000256" key="11">
    <source>
        <dbReference type="ARBA" id="ARBA00050776"/>
    </source>
</evidence>
<evidence type="ECO:0000313" key="15">
    <source>
        <dbReference type="Proteomes" id="UP001296873"/>
    </source>
</evidence>
<dbReference type="InterPro" id="IPR015421">
    <property type="entry name" value="PyrdxlP-dep_Trfase_major"/>
</dbReference>
<dbReference type="Pfam" id="PF00266">
    <property type="entry name" value="Aminotran_5"/>
    <property type="match status" value="1"/>
</dbReference>
<keyword evidence="7" id="KW-0479">Metal-binding</keyword>
<comment type="similarity">
    <text evidence="3">Belongs to the class-V pyridoxal-phosphate-dependent aminotransferase family. NifS/IscS subfamily.</text>
</comment>
<keyword evidence="9" id="KW-0408">Iron</keyword>
<dbReference type="InterPro" id="IPR015424">
    <property type="entry name" value="PyrdxlP-dep_Trfase"/>
</dbReference>
<protein>
    <recommendedName>
        <fullName evidence="5">Cysteine desulfurase</fullName>
        <ecNumber evidence="4">2.8.1.7</ecNumber>
    </recommendedName>
</protein>
<dbReference type="Gene3D" id="3.90.1150.10">
    <property type="entry name" value="Aspartate Aminotransferase, domain 1"/>
    <property type="match status" value="1"/>
</dbReference>
<evidence type="ECO:0000256" key="7">
    <source>
        <dbReference type="ARBA" id="ARBA00022723"/>
    </source>
</evidence>
<keyword evidence="10" id="KW-0411">Iron-sulfur</keyword>
<evidence type="ECO:0000256" key="12">
    <source>
        <dbReference type="RuleBase" id="RU004504"/>
    </source>
</evidence>
<dbReference type="RefSeq" id="WP_200340798.1">
    <property type="nucleotide sequence ID" value="NZ_NRRL01000024.1"/>
</dbReference>
<dbReference type="InterPro" id="IPR000192">
    <property type="entry name" value="Aminotrans_V_dom"/>
</dbReference>
<evidence type="ECO:0000313" key="14">
    <source>
        <dbReference type="EMBL" id="MBK1668490.1"/>
    </source>
</evidence>
<evidence type="ECO:0000256" key="9">
    <source>
        <dbReference type="ARBA" id="ARBA00023004"/>
    </source>
</evidence>
<dbReference type="Gene3D" id="3.40.640.10">
    <property type="entry name" value="Type I PLP-dependent aspartate aminotransferase-like (Major domain)"/>
    <property type="match status" value="1"/>
</dbReference>
<dbReference type="Gene3D" id="1.10.260.50">
    <property type="match status" value="1"/>
</dbReference>
<dbReference type="PANTHER" id="PTHR11601:SF34">
    <property type="entry name" value="CYSTEINE DESULFURASE"/>
    <property type="match status" value="1"/>
</dbReference>
<dbReference type="Proteomes" id="UP001296873">
    <property type="component" value="Unassembled WGS sequence"/>
</dbReference>
<evidence type="ECO:0000256" key="2">
    <source>
        <dbReference type="ARBA" id="ARBA00003120"/>
    </source>
</evidence>
<dbReference type="PANTHER" id="PTHR11601">
    <property type="entry name" value="CYSTEINE DESULFURYLASE FAMILY MEMBER"/>
    <property type="match status" value="1"/>
</dbReference>
<dbReference type="InterPro" id="IPR016454">
    <property type="entry name" value="Cysteine_dSase"/>
</dbReference>
<evidence type="ECO:0000256" key="5">
    <source>
        <dbReference type="ARBA" id="ARBA00013558"/>
    </source>
</evidence>
<dbReference type="PIRSF" id="PIRSF005572">
    <property type="entry name" value="NifS"/>
    <property type="match status" value="1"/>
</dbReference>
<evidence type="ECO:0000256" key="1">
    <source>
        <dbReference type="ARBA" id="ARBA00001933"/>
    </source>
</evidence>
<evidence type="ECO:0000256" key="6">
    <source>
        <dbReference type="ARBA" id="ARBA00022679"/>
    </source>
</evidence>
<dbReference type="InterPro" id="IPR015422">
    <property type="entry name" value="PyrdxlP-dep_Trfase_small"/>
</dbReference>
<comment type="function">
    <text evidence="2">Catalyzes the removal of elemental sulfur atoms from cysteine to produce alanine. Seems to participate in the biosynthesis of the nitrogenase metalloclusters by providing the inorganic sulfur required for the Fe-S core formation.</text>
</comment>
<evidence type="ECO:0000256" key="10">
    <source>
        <dbReference type="ARBA" id="ARBA00023014"/>
    </source>
</evidence>
<proteinExistence type="inferred from homology"/>
<comment type="caution">
    <text evidence="14">The sequence shown here is derived from an EMBL/GenBank/DDBJ whole genome shotgun (WGS) entry which is preliminary data.</text>
</comment>
<evidence type="ECO:0000256" key="3">
    <source>
        <dbReference type="ARBA" id="ARBA00006490"/>
    </source>
</evidence>
<dbReference type="PROSITE" id="PS00595">
    <property type="entry name" value="AA_TRANSFER_CLASS_5"/>
    <property type="match status" value="1"/>
</dbReference>
<feature type="domain" description="Aminotransferase class V" evidence="13">
    <location>
        <begin position="3"/>
        <end position="352"/>
    </location>
</feature>
<dbReference type="SUPFAM" id="SSF53383">
    <property type="entry name" value="PLP-dependent transferases"/>
    <property type="match status" value="1"/>
</dbReference>
<evidence type="ECO:0000259" key="13">
    <source>
        <dbReference type="Pfam" id="PF00266"/>
    </source>
</evidence>